<dbReference type="EMBL" id="AP027742">
    <property type="protein sequence ID" value="BDZ76281.1"/>
    <property type="molecule type" value="Genomic_DNA"/>
</dbReference>
<organism evidence="5 6">
    <name type="scientific">Claveliimonas bilis</name>
    <dbReference type="NCBI Taxonomy" id="3028070"/>
    <lineage>
        <taxon>Bacteria</taxon>
        <taxon>Bacillati</taxon>
        <taxon>Bacillota</taxon>
        <taxon>Clostridia</taxon>
        <taxon>Lachnospirales</taxon>
        <taxon>Lachnospiraceae</taxon>
        <taxon>Claveliimonas</taxon>
    </lineage>
</organism>
<keyword evidence="3" id="KW-1133">Transmembrane helix</keyword>
<feature type="transmembrane region" description="Helical" evidence="3">
    <location>
        <begin position="83"/>
        <end position="105"/>
    </location>
</feature>
<reference evidence="6" key="1">
    <citation type="journal article" date="2023" name="Int. J. Syst. Evol. Microbiol.">
        <title>Claveliimonas bilis gen. nov., sp. nov., deoxycholic acid-producing bacteria isolated from human faeces, and reclassification of Sellimonas monacensis Zenner et al. 2021 as Claveliimonas monacensis comb. nov.</title>
        <authorList>
            <person name="Hisatomi A."/>
            <person name="Kastawa N.W.E.P.G."/>
            <person name="Song I."/>
            <person name="Ohkuma M."/>
            <person name="Fukiya S."/>
            <person name="Sakamoto M."/>
        </authorList>
    </citation>
    <scope>NUCLEOTIDE SEQUENCE [LARGE SCALE GENOMIC DNA]</scope>
    <source>
        <strain evidence="6">12BBH14</strain>
    </source>
</reference>
<keyword evidence="3" id="KW-0812">Transmembrane</keyword>
<evidence type="ECO:0000259" key="4">
    <source>
        <dbReference type="Pfam" id="PF03816"/>
    </source>
</evidence>
<sequence>MEKHSRHSRSQGSHHRHSHSTEKRPKHLAGKLLALLQLLLSAALIVVAWNSGMVPMKYMIVLIVVLIILFGLTFGLQYVKNKIFILGIVLSILISIGLAFGVVYLSKANQLLKDVGGATYKTDNMIVVVKKDDPAENLLDAQDYRFGFQTAADQDNNEKMKEDIQSAVGRELKVVEFDTVQDEAQGLLDGKIEAAVYNEAFAGIIEETIEDYADQVRVLYQYGIDTPIEQEETNIEEPFNVYISGIDVSGPITTNSRSDVNIIMTVNPNTKKILLTTTPRDYYVTIPNVSGEQRDKLTHAGIYGVDVSMATLENVYGIDLTYYARVNFTSLITIVDALGGVDVNSEYDFEAGGYQFHKGINTLNGEQALAFSRERYSFQAGDNQRGKNQEAVLTGILQKAMSPAILTNANQIIASVSDSVETNMTQQDMAKFINMQLSDGASWTIESVAATGTGDTQACYSSGSQPLYVMWPDDAVVSSIKEKMNQVLSGQ</sequence>
<proteinExistence type="inferred from homology"/>
<dbReference type="RefSeq" id="WP_316266127.1">
    <property type="nucleotide sequence ID" value="NZ_AP027742.1"/>
</dbReference>
<feature type="region of interest" description="Disordered" evidence="2">
    <location>
        <begin position="1"/>
        <end position="25"/>
    </location>
</feature>
<evidence type="ECO:0000256" key="3">
    <source>
        <dbReference type="SAM" id="Phobius"/>
    </source>
</evidence>
<dbReference type="NCBIfam" id="TIGR00350">
    <property type="entry name" value="lytR_cpsA_psr"/>
    <property type="match status" value="1"/>
</dbReference>
<dbReference type="PANTHER" id="PTHR33392">
    <property type="entry name" value="POLYISOPRENYL-TEICHOIC ACID--PEPTIDOGLYCAN TEICHOIC ACID TRANSFERASE TAGU"/>
    <property type="match status" value="1"/>
</dbReference>
<comment type="similarity">
    <text evidence="1">Belongs to the LytR/CpsA/Psr (LCP) family.</text>
</comment>
<accession>A0ABN6YT61</accession>
<dbReference type="Proteomes" id="UP001305815">
    <property type="component" value="Chromosome"/>
</dbReference>
<dbReference type="Gene3D" id="3.40.630.190">
    <property type="entry name" value="LCP protein"/>
    <property type="match status" value="1"/>
</dbReference>
<dbReference type="Gene3D" id="3.40.190.10">
    <property type="entry name" value="Periplasmic binding protein-like II"/>
    <property type="match status" value="1"/>
</dbReference>
<protein>
    <submittedName>
        <fullName evidence="5">LytR family transcriptional regulator</fullName>
    </submittedName>
</protein>
<dbReference type="InterPro" id="IPR004474">
    <property type="entry name" value="LytR_CpsA_psr"/>
</dbReference>
<dbReference type="Pfam" id="PF03816">
    <property type="entry name" value="LytR_cpsA_psr"/>
    <property type="match status" value="1"/>
</dbReference>
<dbReference type="InterPro" id="IPR050922">
    <property type="entry name" value="LytR/CpsA/Psr_CW_biosynth"/>
</dbReference>
<feature type="transmembrane region" description="Helical" evidence="3">
    <location>
        <begin position="58"/>
        <end position="76"/>
    </location>
</feature>
<evidence type="ECO:0000256" key="2">
    <source>
        <dbReference type="SAM" id="MobiDB-lite"/>
    </source>
</evidence>
<feature type="transmembrane region" description="Helical" evidence="3">
    <location>
        <begin position="32"/>
        <end position="52"/>
    </location>
</feature>
<dbReference type="PANTHER" id="PTHR33392:SF6">
    <property type="entry name" value="POLYISOPRENYL-TEICHOIC ACID--PEPTIDOGLYCAN TEICHOIC ACID TRANSFERASE TAGU"/>
    <property type="match status" value="1"/>
</dbReference>
<evidence type="ECO:0000313" key="6">
    <source>
        <dbReference type="Proteomes" id="UP001305815"/>
    </source>
</evidence>
<gene>
    <name evidence="5" type="primary">cpsA</name>
    <name evidence="5" type="ORF">Lac1_04640</name>
</gene>
<evidence type="ECO:0000313" key="5">
    <source>
        <dbReference type="EMBL" id="BDZ76281.1"/>
    </source>
</evidence>
<name>A0ABN6YT61_9FIRM</name>
<feature type="domain" description="Cell envelope-related transcriptional attenuator" evidence="4">
    <location>
        <begin position="257"/>
        <end position="400"/>
    </location>
</feature>
<keyword evidence="6" id="KW-1185">Reference proteome</keyword>
<keyword evidence="3" id="KW-0472">Membrane</keyword>
<evidence type="ECO:0000256" key="1">
    <source>
        <dbReference type="ARBA" id="ARBA00006068"/>
    </source>
</evidence>
<dbReference type="SUPFAM" id="SSF53850">
    <property type="entry name" value="Periplasmic binding protein-like II"/>
    <property type="match status" value="1"/>
</dbReference>